<comment type="function">
    <text evidence="1">Alpha-L-fucosidase is responsible for hydrolyzing the alpha-1,6-linked fucose joined to the reducing-end N-acetylglucosamine of the carbohydrate moieties of glycoproteins.</text>
</comment>
<dbReference type="Gene3D" id="3.20.20.80">
    <property type="entry name" value="Glycosidases"/>
    <property type="match status" value="1"/>
</dbReference>
<comment type="caution">
    <text evidence="9">The sequence shown here is derived from an EMBL/GenBank/DDBJ whole genome shotgun (WGS) entry which is preliminary data.</text>
</comment>
<proteinExistence type="inferred from homology"/>
<evidence type="ECO:0000256" key="6">
    <source>
        <dbReference type="ARBA" id="ARBA00023295"/>
    </source>
</evidence>
<keyword evidence="4 7" id="KW-0732">Signal</keyword>
<evidence type="ECO:0000313" key="10">
    <source>
        <dbReference type="Proteomes" id="UP000446768"/>
    </source>
</evidence>
<dbReference type="PANTHER" id="PTHR10030:SF37">
    <property type="entry name" value="ALPHA-L-FUCOSIDASE-RELATED"/>
    <property type="match status" value="1"/>
</dbReference>
<dbReference type="Pfam" id="PF01120">
    <property type="entry name" value="Alpha_L_fucos"/>
    <property type="match status" value="1"/>
</dbReference>
<dbReference type="PANTHER" id="PTHR10030">
    <property type="entry name" value="ALPHA-L-FUCOSIDASE"/>
    <property type="match status" value="1"/>
</dbReference>
<dbReference type="Proteomes" id="UP000446768">
    <property type="component" value="Unassembled WGS sequence"/>
</dbReference>
<feature type="chain" id="PRO_5031129005" description="alpha-L-fucosidase" evidence="7">
    <location>
        <begin position="26"/>
        <end position="466"/>
    </location>
</feature>
<sequence length="466" mass="51615">MKTRFSAATALLSGALLAAALAVPAADTLAQSYAPEHPMARLKDEDPAARIKWWRGARFGMFIHWGLYSVPGRGEWVQWNEQIPVNEYAKLADQFKPDGLNFDSWTEVAKAAGMKYMVLTARHHDGFALFDDGANPFTSVNTAARRDLVADYVKAVRKAGLGVGLYYSPLDWRFPGYFFPDLQRESAEAMRAQYHRQVEKLMTSYGKIDVLWFDAGETDWLNFGAEWKDAGAVPKWAVRYNGHYKGGFSWQHDKLYPAIRRAQPQVLMNGRADMPEDFHTREGDGALGDFDNQQPWELATTMAGAWGYQADAQVKPLKHYIQLLAKVAGRDGNLLLNVGPRPDGRIDAPQVERLREIGAWLGKYGQSIYETRGGPFLPADYGASTHRGNTVYVHVLDWKKDKLALPPIPARVVRASVLGGGKAGFTQTAQGIELSVAPAARDDMDTVIALELDSPAAAIKPVPVSH</sequence>
<evidence type="ECO:0000256" key="5">
    <source>
        <dbReference type="ARBA" id="ARBA00022801"/>
    </source>
</evidence>
<dbReference type="AlphaFoldDB" id="A0A7X2LSU6"/>
<dbReference type="EC" id="3.2.1.51" evidence="3"/>
<reference evidence="9 10" key="1">
    <citation type="submission" date="2019-11" db="EMBL/GenBank/DDBJ databases">
        <title>Novel species isolated from a subtropical stream in China.</title>
        <authorList>
            <person name="Lu H."/>
        </authorList>
    </citation>
    <scope>NUCLEOTIDE SEQUENCE [LARGE SCALE GENOMIC DNA]</scope>
    <source>
        <strain evidence="9 10">FT92W</strain>
    </source>
</reference>
<dbReference type="InterPro" id="IPR017853">
    <property type="entry name" value="GH"/>
</dbReference>
<keyword evidence="5 9" id="KW-0378">Hydrolase</keyword>
<dbReference type="InterPro" id="IPR016286">
    <property type="entry name" value="FUC_metazoa-typ"/>
</dbReference>
<gene>
    <name evidence="9" type="ORF">GJ700_12955</name>
</gene>
<dbReference type="InterPro" id="IPR000933">
    <property type="entry name" value="Glyco_hydro_29"/>
</dbReference>
<evidence type="ECO:0000256" key="7">
    <source>
        <dbReference type="SAM" id="SignalP"/>
    </source>
</evidence>
<feature type="signal peptide" evidence="7">
    <location>
        <begin position="1"/>
        <end position="25"/>
    </location>
</feature>
<evidence type="ECO:0000313" key="9">
    <source>
        <dbReference type="EMBL" id="MRV72616.1"/>
    </source>
</evidence>
<dbReference type="PRINTS" id="PR00741">
    <property type="entry name" value="GLHYDRLASE29"/>
</dbReference>
<evidence type="ECO:0000256" key="1">
    <source>
        <dbReference type="ARBA" id="ARBA00004071"/>
    </source>
</evidence>
<dbReference type="GO" id="GO:0006004">
    <property type="term" value="P:fucose metabolic process"/>
    <property type="evidence" value="ECO:0007669"/>
    <property type="project" value="InterPro"/>
</dbReference>
<dbReference type="EMBL" id="WKJJ01000007">
    <property type="protein sequence ID" value="MRV72616.1"/>
    <property type="molecule type" value="Genomic_DNA"/>
</dbReference>
<dbReference type="PIRSF" id="PIRSF001092">
    <property type="entry name" value="Alpha-L-fucosidase"/>
    <property type="match status" value="1"/>
</dbReference>
<dbReference type="InterPro" id="IPR057739">
    <property type="entry name" value="Glyco_hydro_29_N"/>
</dbReference>
<feature type="domain" description="Glycoside hydrolase family 29 N-terminal" evidence="8">
    <location>
        <begin position="44"/>
        <end position="366"/>
    </location>
</feature>
<evidence type="ECO:0000256" key="2">
    <source>
        <dbReference type="ARBA" id="ARBA00007951"/>
    </source>
</evidence>
<dbReference type="GO" id="GO:0016139">
    <property type="term" value="P:glycoside catabolic process"/>
    <property type="evidence" value="ECO:0007669"/>
    <property type="project" value="TreeGrafter"/>
</dbReference>
<dbReference type="GO" id="GO:0005764">
    <property type="term" value="C:lysosome"/>
    <property type="evidence" value="ECO:0007669"/>
    <property type="project" value="TreeGrafter"/>
</dbReference>
<name>A0A7X2LSU6_9BURK</name>
<organism evidence="9 10">
    <name type="scientific">Pseudoduganella rivuli</name>
    <dbReference type="NCBI Taxonomy" id="2666085"/>
    <lineage>
        <taxon>Bacteria</taxon>
        <taxon>Pseudomonadati</taxon>
        <taxon>Pseudomonadota</taxon>
        <taxon>Betaproteobacteria</taxon>
        <taxon>Burkholderiales</taxon>
        <taxon>Oxalobacteraceae</taxon>
        <taxon>Telluria group</taxon>
        <taxon>Pseudoduganella</taxon>
    </lineage>
</organism>
<evidence type="ECO:0000256" key="3">
    <source>
        <dbReference type="ARBA" id="ARBA00012662"/>
    </source>
</evidence>
<accession>A0A7X2LSU6</accession>
<evidence type="ECO:0000256" key="4">
    <source>
        <dbReference type="ARBA" id="ARBA00022729"/>
    </source>
</evidence>
<dbReference type="RefSeq" id="WP_154374349.1">
    <property type="nucleotide sequence ID" value="NZ_WKJJ01000007.1"/>
</dbReference>
<dbReference type="SMART" id="SM00812">
    <property type="entry name" value="Alpha_L_fucos"/>
    <property type="match status" value="1"/>
</dbReference>
<dbReference type="GO" id="GO:0004560">
    <property type="term" value="F:alpha-L-fucosidase activity"/>
    <property type="evidence" value="ECO:0007669"/>
    <property type="project" value="InterPro"/>
</dbReference>
<keyword evidence="10" id="KW-1185">Reference proteome</keyword>
<comment type="similarity">
    <text evidence="2">Belongs to the glycosyl hydrolase 29 family.</text>
</comment>
<dbReference type="SUPFAM" id="SSF51445">
    <property type="entry name" value="(Trans)glycosidases"/>
    <property type="match status" value="1"/>
</dbReference>
<keyword evidence="6" id="KW-0326">Glycosidase</keyword>
<protein>
    <recommendedName>
        <fullName evidence="3">alpha-L-fucosidase</fullName>
        <ecNumber evidence="3">3.2.1.51</ecNumber>
    </recommendedName>
</protein>
<evidence type="ECO:0000259" key="8">
    <source>
        <dbReference type="Pfam" id="PF01120"/>
    </source>
</evidence>